<evidence type="ECO:0000313" key="6">
    <source>
        <dbReference type="Proteomes" id="UP000824540"/>
    </source>
</evidence>
<dbReference type="Pfam" id="PF00431">
    <property type="entry name" value="CUB"/>
    <property type="match status" value="1"/>
</dbReference>
<comment type="caution">
    <text evidence="5">The sequence shown here is derived from an EMBL/GenBank/DDBJ whole genome shotgun (WGS) entry which is preliminary data.</text>
</comment>
<dbReference type="PANTHER" id="PTHR24251">
    <property type="entry name" value="OVOCHYMASE-RELATED"/>
    <property type="match status" value="1"/>
</dbReference>
<organism evidence="5 6">
    <name type="scientific">Albula glossodonta</name>
    <name type="common">roundjaw bonefish</name>
    <dbReference type="NCBI Taxonomy" id="121402"/>
    <lineage>
        <taxon>Eukaryota</taxon>
        <taxon>Metazoa</taxon>
        <taxon>Chordata</taxon>
        <taxon>Craniata</taxon>
        <taxon>Vertebrata</taxon>
        <taxon>Euteleostomi</taxon>
        <taxon>Actinopterygii</taxon>
        <taxon>Neopterygii</taxon>
        <taxon>Teleostei</taxon>
        <taxon>Albuliformes</taxon>
        <taxon>Albulidae</taxon>
        <taxon>Albula</taxon>
    </lineage>
</organism>
<evidence type="ECO:0000256" key="3">
    <source>
        <dbReference type="PROSITE-ProRule" id="PRU00059"/>
    </source>
</evidence>
<feature type="domain" description="CUB" evidence="4">
    <location>
        <begin position="43"/>
        <end position="97"/>
    </location>
</feature>
<dbReference type="Proteomes" id="UP000824540">
    <property type="component" value="Unassembled WGS sequence"/>
</dbReference>
<gene>
    <name evidence="5" type="ORF">JZ751_016189</name>
</gene>
<evidence type="ECO:0000256" key="2">
    <source>
        <dbReference type="ARBA" id="ARBA00023157"/>
    </source>
</evidence>
<reference evidence="5" key="1">
    <citation type="thesis" date="2021" institute="BYU ScholarsArchive" country="Provo, UT, USA">
        <title>Applications of and Algorithms for Genome Assembly and Genomic Analyses with an Emphasis on Marine Teleosts.</title>
        <authorList>
            <person name="Pickett B.D."/>
        </authorList>
    </citation>
    <scope>NUCLEOTIDE SEQUENCE</scope>
    <source>
        <strain evidence="5">HI-2016</strain>
    </source>
</reference>
<dbReference type="InterPro" id="IPR035914">
    <property type="entry name" value="Sperma_CUB_dom_sf"/>
</dbReference>
<keyword evidence="1" id="KW-0677">Repeat</keyword>
<dbReference type="Gene3D" id="2.60.120.290">
    <property type="entry name" value="Spermadhesin, CUB domain"/>
    <property type="match status" value="1"/>
</dbReference>
<dbReference type="OrthoDB" id="6369184at2759"/>
<dbReference type="CDD" id="cd00041">
    <property type="entry name" value="CUB"/>
    <property type="match status" value="1"/>
</dbReference>
<comment type="caution">
    <text evidence="3">Lacks conserved residue(s) required for the propagation of feature annotation.</text>
</comment>
<keyword evidence="6" id="KW-1185">Reference proteome</keyword>
<dbReference type="SMART" id="SM00042">
    <property type="entry name" value="CUB"/>
    <property type="match status" value="1"/>
</dbReference>
<dbReference type="EMBL" id="JAFBMS010000263">
    <property type="protein sequence ID" value="KAG9332056.1"/>
    <property type="molecule type" value="Genomic_DNA"/>
</dbReference>
<dbReference type="AlphaFoldDB" id="A0A8T2MWT4"/>
<protein>
    <recommendedName>
        <fullName evidence="4">CUB domain-containing protein</fullName>
    </recommendedName>
</protein>
<proteinExistence type="predicted"/>
<feature type="disulfide bond" evidence="3">
    <location>
        <begin position="43"/>
        <end position="70"/>
    </location>
</feature>
<accession>A0A8T2MWT4</accession>
<evidence type="ECO:0000313" key="5">
    <source>
        <dbReference type="EMBL" id="KAG9332056.1"/>
    </source>
</evidence>
<name>A0A8T2MWT4_9TELE</name>
<dbReference type="SUPFAM" id="SSF49854">
    <property type="entry name" value="Spermadhesin, CUB domain"/>
    <property type="match status" value="1"/>
</dbReference>
<keyword evidence="2 3" id="KW-1015">Disulfide bond</keyword>
<dbReference type="PROSITE" id="PS01180">
    <property type="entry name" value="CUB"/>
    <property type="match status" value="1"/>
</dbReference>
<dbReference type="InterPro" id="IPR000859">
    <property type="entry name" value="CUB_dom"/>
</dbReference>
<evidence type="ECO:0000256" key="1">
    <source>
        <dbReference type="ARBA" id="ARBA00022737"/>
    </source>
</evidence>
<evidence type="ECO:0000259" key="4">
    <source>
        <dbReference type="PROSITE" id="PS01180"/>
    </source>
</evidence>
<sequence length="156" mass="16663">MASAQAGCRQFHTCEASLRLQREASTACVHAEAGAAHIARDGCGHTLLGAQSGTLASQRYPGTYPNGTRCEWRLRAPRGRTLRLAFGDFDLEASKDCRSAGSLTITPSNGQPPLGLHAVSHDTLSVTTVPFTMLSVTTLSLDFILRILSVLTLHQS</sequence>